<sequence length="98" mass="11425">MQQTFTVSLDVDTEGIARRITDNAEQTIIDRIYADVERQYLGADWNRKYYYSKLVGKAAEKFLDEHKDEIISRVVSQYLNWAKHSPNVRKAVKEVATD</sequence>
<accession>A0A8S5SHN4</accession>
<dbReference type="EMBL" id="BK032592">
    <property type="protein sequence ID" value="DAF50130.1"/>
    <property type="molecule type" value="Genomic_DNA"/>
</dbReference>
<protein>
    <submittedName>
        <fullName evidence="1">Uncharacterized protein</fullName>
    </submittedName>
</protein>
<reference evidence="1" key="1">
    <citation type="journal article" date="2021" name="Proc. Natl. Acad. Sci. U.S.A.">
        <title>A Catalog of Tens of Thousands of Viruses from Human Metagenomes Reveals Hidden Associations with Chronic Diseases.</title>
        <authorList>
            <person name="Tisza M.J."/>
            <person name="Buck C.B."/>
        </authorList>
    </citation>
    <scope>NUCLEOTIDE SEQUENCE</scope>
    <source>
        <strain evidence="1">CtzyE57</strain>
    </source>
</reference>
<name>A0A8S5SHN4_9CAUD</name>
<proteinExistence type="predicted"/>
<organism evidence="1">
    <name type="scientific">Siphoviridae sp. ctzyE57</name>
    <dbReference type="NCBI Taxonomy" id="2827982"/>
    <lineage>
        <taxon>Viruses</taxon>
        <taxon>Duplodnaviria</taxon>
        <taxon>Heunggongvirae</taxon>
        <taxon>Uroviricota</taxon>
        <taxon>Caudoviricetes</taxon>
    </lineage>
</organism>
<evidence type="ECO:0000313" key="1">
    <source>
        <dbReference type="EMBL" id="DAF50130.1"/>
    </source>
</evidence>